<name>A0ABR7V7B9_9FLAO</name>
<comment type="caution">
    <text evidence="1">The sequence shown here is derived from an EMBL/GenBank/DDBJ whole genome shotgun (WGS) entry which is preliminary data.</text>
</comment>
<evidence type="ECO:0000313" key="2">
    <source>
        <dbReference type="Proteomes" id="UP000598350"/>
    </source>
</evidence>
<dbReference type="InterPro" id="IPR027790">
    <property type="entry name" value="AdoMet_synthase_2_family"/>
</dbReference>
<dbReference type="EC" id="2.5.1.6" evidence="1"/>
<dbReference type="Proteomes" id="UP000598350">
    <property type="component" value="Unassembled WGS sequence"/>
</dbReference>
<dbReference type="RefSeq" id="WP_188312625.1">
    <property type="nucleotide sequence ID" value="NZ_JABTCG010000001.1"/>
</dbReference>
<keyword evidence="1" id="KW-0808">Transferase</keyword>
<sequence>MANKIIIGNLTDDTIAMAERKGIGHPDTICDEITERISVELCKYYIKEFGAIMHHNVDKALLIGGQSKPAFKGGEVVQPISLIISGRATSQIKNKTIPLETIVIDTAKQWLQENIRHLNIENHIQITSRLRPGSNDLVELFNRFGKGEVPLANDTSFGAGFYPLTNLESTIVHIEKLLNDPTTKLKFPFIGEDIKVMGVMGPEQDYYTIAIAVVDRYISDLKDYISKIETIRKFVVATLNLSGANIYINTADDYPKESIYLTVTGTSAEHGDDGQVGRGNRINGLITPYRPMSLEATSGKNPISHTGKIYNYFAMDLSRALVENKFCDEARVFLLSQIGQPINEPQFIHIQLRNRSIDKKIIEHLAKEKLAQLPEYWKRITHLTQFQL</sequence>
<dbReference type="Gene3D" id="3.30.300.10">
    <property type="match status" value="1"/>
</dbReference>
<dbReference type="Pfam" id="PF01941">
    <property type="entry name" value="AdoMet_Synthase"/>
    <property type="match status" value="1"/>
</dbReference>
<proteinExistence type="predicted"/>
<accession>A0ABR7V7B9</accession>
<dbReference type="PANTHER" id="PTHR36697">
    <property type="entry name" value="S-ADENOSYLMETHIONINE SYNTHASE"/>
    <property type="match status" value="1"/>
</dbReference>
<dbReference type="GO" id="GO:0004478">
    <property type="term" value="F:methionine adenosyltransferase activity"/>
    <property type="evidence" value="ECO:0007669"/>
    <property type="project" value="UniProtKB-EC"/>
</dbReference>
<dbReference type="NCBIfam" id="NF003366">
    <property type="entry name" value="PRK04439.1-5"/>
    <property type="match status" value="1"/>
</dbReference>
<dbReference type="EMBL" id="JABTCG010000001">
    <property type="protein sequence ID" value="MBD0849502.1"/>
    <property type="molecule type" value="Genomic_DNA"/>
</dbReference>
<reference evidence="1 2" key="1">
    <citation type="submission" date="2020-05" db="EMBL/GenBank/DDBJ databases">
        <title>The draft genome sequence of Maribacter arenosus CAU 1321.</title>
        <authorList>
            <person name="Mu L."/>
        </authorList>
    </citation>
    <scope>NUCLEOTIDE SEQUENCE [LARGE SCALE GENOMIC DNA]</scope>
    <source>
        <strain evidence="1 2">CAU 1321</strain>
    </source>
</reference>
<dbReference type="PANTHER" id="PTHR36697:SF1">
    <property type="entry name" value="S-ADENOSYLMETHIONINE SYNTHASE"/>
    <property type="match status" value="1"/>
</dbReference>
<gene>
    <name evidence="1" type="ORF">HPE63_02385</name>
</gene>
<protein>
    <submittedName>
        <fullName evidence="1">Methionine adenosyltransferase</fullName>
        <ecNumber evidence="1">2.5.1.6</ecNumber>
    </submittedName>
</protein>
<dbReference type="Gene3D" id="3.30.300.280">
    <property type="entry name" value="S-adenosylmethionine synthetase, C-terminal domain"/>
    <property type="match status" value="1"/>
</dbReference>
<dbReference type="InterPro" id="IPR042544">
    <property type="entry name" value="AdoMet_synthase_3"/>
</dbReference>
<keyword evidence="2" id="KW-1185">Reference proteome</keyword>
<organism evidence="1 2">
    <name type="scientific">Maribacter arenosus</name>
    <dbReference type="NCBI Taxonomy" id="1854708"/>
    <lineage>
        <taxon>Bacteria</taxon>
        <taxon>Pseudomonadati</taxon>
        <taxon>Bacteroidota</taxon>
        <taxon>Flavobacteriia</taxon>
        <taxon>Flavobacteriales</taxon>
        <taxon>Flavobacteriaceae</taxon>
        <taxon>Maribacter</taxon>
    </lineage>
</organism>
<evidence type="ECO:0000313" key="1">
    <source>
        <dbReference type="EMBL" id="MBD0849502.1"/>
    </source>
</evidence>